<dbReference type="OrthoDB" id="6271694at2"/>
<feature type="domain" description="Putative sensor" evidence="1">
    <location>
        <begin position="125"/>
        <end position="305"/>
    </location>
</feature>
<dbReference type="AlphaFoldDB" id="A0A2P5P4X5"/>
<comment type="caution">
    <text evidence="2">The sequence shown here is derived from an EMBL/GenBank/DDBJ whole genome shotgun (WGS) entry which is preliminary data.</text>
</comment>
<reference evidence="2 3" key="1">
    <citation type="journal article" date="2017" name="ISME J.">
        <title>Grape pomace compost harbors organohalide-respiring Dehalogenimonas species with novel reductive dehalogenase genes.</title>
        <authorList>
            <person name="Yang Y."/>
            <person name="Higgins S.A."/>
            <person name="Yan J."/>
            <person name="Simsir B."/>
            <person name="Chourey K."/>
            <person name="Iyer R."/>
            <person name="Hettich R.L."/>
            <person name="Baldwin B."/>
            <person name="Ogles D.M."/>
            <person name="Loffler F.E."/>
        </authorList>
    </citation>
    <scope>NUCLEOTIDE SEQUENCE [LARGE SCALE GENOMIC DNA]</scope>
    <source>
        <strain evidence="2 3">GP</strain>
    </source>
</reference>
<sequence length="308" mass="33569">MINSIEEYLSELKKELAGSDPATIQDALADAEEYLMTALSGAVGQNPDINKAEALSSIISKYGEPVEVAAAYRENESRTPPAFAHVTVPHVAEGVPEAPAPDRRGFFGRFFGVFAEPKAWGSLFYLVLALVTGTIYFTWAVTGLAVSVSLLILIIGLPVAALFLLSVRGIALVEGRLVEALLGVRMPRRMRFAPKNTSLWQKLKNLLTDRHTWFSIVYMIVQLPLGIFYFTLFVTLIAFSLGLAFGPIVLSILNIPAYSTDSYEYFAPVWITPFTAVIGAFLLTGTMHLAKALGKIQGAIAKGLLVRQ</sequence>
<evidence type="ECO:0000313" key="3">
    <source>
        <dbReference type="Proteomes" id="UP000235653"/>
    </source>
</evidence>
<gene>
    <name evidence="2" type="ORF">JP09_009875</name>
</gene>
<evidence type="ECO:0000259" key="1">
    <source>
        <dbReference type="Pfam" id="PF13796"/>
    </source>
</evidence>
<dbReference type="RefSeq" id="WP_102331535.1">
    <property type="nucleotide sequence ID" value="NZ_CP058566.2"/>
</dbReference>
<dbReference type="EMBL" id="JQAN02000014">
    <property type="protein sequence ID" value="PPD57340.1"/>
    <property type="molecule type" value="Genomic_DNA"/>
</dbReference>
<dbReference type="Pfam" id="PF22564">
    <property type="entry name" value="HAAS"/>
    <property type="match status" value="1"/>
</dbReference>
<accession>A0A2P5P4X5</accession>
<evidence type="ECO:0000313" key="2">
    <source>
        <dbReference type="EMBL" id="PPD57340.1"/>
    </source>
</evidence>
<keyword evidence="3" id="KW-1185">Reference proteome</keyword>
<name>A0A2P5P4X5_9CHLR</name>
<protein>
    <recommendedName>
        <fullName evidence="1">Putative sensor domain-containing protein</fullName>
    </recommendedName>
</protein>
<dbReference type="InterPro" id="IPR025828">
    <property type="entry name" value="Put_sensor_dom"/>
</dbReference>
<proteinExistence type="predicted"/>
<organism evidence="2 3">
    <name type="scientific">Dehalogenimonas etheniformans</name>
    <dbReference type="NCBI Taxonomy" id="1536648"/>
    <lineage>
        <taxon>Bacteria</taxon>
        <taxon>Bacillati</taxon>
        <taxon>Chloroflexota</taxon>
        <taxon>Dehalococcoidia</taxon>
        <taxon>Dehalococcoidales</taxon>
        <taxon>Dehalococcoidaceae</taxon>
        <taxon>Dehalogenimonas</taxon>
    </lineage>
</organism>
<dbReference type="Pfam" id="PF13796">
    <property type="entry name" value="Sensor"/>
    <property type="match status" value="1"/>
</dbReference>
<dbReference type="Proteomes" id="UP000235653">
    <property type="component" value="Unassembled WGS sequence"/>
</dbReference>